<dbReference type="PANTHER" id="PTHR42701">
    <property type="entry name" value="IMIDAZOLE GLYCEROL PHOSPHATE SYNTHASE SUBUNIT HISH"/>
    <property type="match status" value="1"/>
</dbReference>
<feature type="active site" description="Nucleophile" evidence="10">
    <location>
        <position position="79"/>
    </location>
</feature>
<reference evidence="12 13" key="1">
    <citation type="submission" date="2024-05" db="EMBL/GenBank/DDBJ databases">
        <authorList>
            <consortium name="Candidatus Magnetaquicoccaceae bacterium FCR-1 genome sequencing consortium"/>
            <person name="Shimoshige H."/>
            <person name="Shimamura S."/>
            <person name="Taoka A."/>
            <person name="Kobayashi H."/>
            <person name="Maekawa T."/>
        </authorList>
    </citation>
    <scope>NUCLEOTIDE SEQUENCE [LARGE SCALE GENOMIC DNA]</scope>
    <source>
        <strain evidence="12 13">FCR-1</strain>
    </source>
</reference>
<evidence type="ECO:0000256" key="8">
    <source>
        <dbReference type="ARBA" id="ARBA00047838"/>
    </source>
</evidence>
<dbReference type="HAMAP" id="MF_00278">
    <property type="entry name" value="HisH"/>
    <property type="match status" value="1"/>
</dbReference>
<comment type="caution">
    <text evidence="12">The sequence shown here is derived from an EMBL/GenBank/DDBJ whole genome shotgun (WGS) entry which is preliminary data.</text>
</comment>
<evidence type="ECO:0000256" key="2">
    <source>
        <dbReference type="ARBA" id="ARBA00011152"/>
    </source>
</evidence>
<dbReference type="NCBIfam" id="TIGR01855">
    <property type="entry name" value="IMP_synth_hisH"/>
    <property type="match status" value="1"/>
</dbReference>
<dbReference type="InterPro" id="IPR017926">
    <property type="entry name" value="GATASE"/>
</dbReference>
<evidence type="ECO:0000256" key="4">
    <source>
        <dbReference type="ARBA" id="ARBA00022801"/>
    </source>
</evidence>
<dbReference type="EC" id="3.5.1.2" evidence="10"/>
<comment type="catalytic activity">
    <reaction evidence="9 10">
        <text>L-glutamine + H2O = L-glutamate + NH4(+)</text>
        <dbReference type="Rhea" id="RHEA:15889"/>
        <dbReference type="ChEBI" id="CHEBI:15377"/>
        <dbReference type="ChEBI" id="CHEBI:28938"/>
        <dbReference type="ChEBI" id="CHEBI:29985"/>
        <dbReference type="ChEBI" id="CHEBI:58359"/>
        <dbReference type="EC" id="3.5.1.2"/>
    </reaction>
</comment>
<comment type="pathway">
    <text evidence="1 10">Amino-acid biosynthesis; L-histidine biosynthesis; L-histidine from 5-phospho-alpha-D-ribose 1-diphosphate: step 5/9.</text>
</comment>
<keyword evidence="10" id="KW-0963">Cytoplasm</keyword>
<evidence type="ECO:0000259" key="11">
    <source>
        <dbReference type="Pfam" id="PF00117"/>
    </source>
</evidence>
<dbReference type="EC" id="4.3.2.10" evidence="10"/>
<evidence type="ECO:0000256" key="3">
    <source>
        <dbReference type="ARBA" id="ARBA00022605"/>
    </source>
</evidence>
<evidence type="ECO:0000256" key="10">
    <source>
        <dbReference type="HAMAP-Rule" id="MF_00278"/>
    </source>
</evidence>
<reference evidence="12 13" key="2">
    <citation type="submission" date="2024-09" db="EMBL/GenBank/DDBJ databases">
        <title>Draft genome sequence of Candidatus Magnetaquicoccaceae bacterium FCR-1.</title>
        <authorList>
            <person name="Shimoshige H."/>
            <person name="Shimamura S."/>
            <person name="Taoka A."/>
            <person name="Kobayashi H."/>
            <person name="Maekawa T."/>
        </authorList>
    </citation>
    <scope>NUCLEOTIDE SEQUENCE [LARGE SCALE GENOMIC DNA]</scope>
    <source>
        <strain evidence="12 13">FCR-1</strain>
    </source>
</reference>
<dbReference type="EMBL" id="BAAFGK010000004">
    <property type="protein sequence ID" value="GAB0057822.1"/>
    <property type="molecule type" value="Genomic_DNA"/>
</dbReference>
<feature type="active site" evidence="10">
    <location>
        <position position="193"/>
    </location>
</feature>
<keyword evidence="6 10" id="KW-0368">Histidine biosynthesis</keyword>
<evidence type="ECO:0000256" key="9">
    <source>
        <dbReference type="ARBA" id="ARBA00049534"/>
    </source>
</evidence>
<accession>A0ABQ0CAB3</accession>
<keyword evidence="5 10" id="KW-0315">Glutamine amidotransferase</keyword>
<evidence type="ECO:0000313" key="12">
    <source>
        <dbReference type="EMBL" id="GAB0057822.1"/>
    </source>
</evidence>
<dbReference type="Gene3D" id="3.40.50.880">
    <property type="match status" value="1"/>
</dbReference>
<feature type="domain" description="Glutamine amidotransferase" evidence="11">
    <location>
        <begin position="4"/>
        <end position="207"/>
    </location>
</feature>
<name>A0ABQ0CAB3_9PROT</name>
<proteinExistence type="inferred from homology"/>
<dbReference type="Pfam" id="PF00117">
    <property type="entry name" value="GATase"/>
    <property type="match status" value="1"/>
</dbReference>
<comment type="function">
    <text evidence="10">IGPS catalyzes the conversion of PRFAR and glutamine to IGP, AICAR and glutamate. The HisH subunit catalyzes the hydrolysis of glutamine to glutamate and ammonia as part of the synthesis of IGP and AICAR. The resulting ammonia molecule is channeled to the active site of HisF.</text>
</comment>
<dbReference type="PANTHER" id="PTHR42701:SF1">
    <property type="entry name" value="IMIDAZOLE GLYCEROL PHOSPHATE SYNTHASE SUBUNIT HISH"/>
    <property type="match status" value="1"/>
</dbReference>
<keyword evidence="13" id="KW-1185">Reference proteome</keyword>
<gene>
    <name evidence="10 12" type="primary">hisH</name>
    <name evidence="12" type="ORF">SIID45300_02156</name>
</gene>
<dbReference type="InterPro" id="IPR029062">
    <property type="entry name" value="Class_I_gatase-like"/>
</dbReference>
<sequence>MITIIDYGSGNLRSVAKALEVAGGAVRVSGLPEDVKNAGHLVLPGVGAFADCRHNLDRSGLIPPLLDHIQAGKPFLGICVGMQLLFGEGHEFGVHPGLDLVSGKVVRFANDMPDPHDPNQKLKIPHMGWNRVRQTGVHPLWGGIPDETHFYFVHSYHGVADHPAHVAAWCDHGVRFTAAIARDNLFGTQFHPEKSQEAGLRLLKNFVAWRP</sequence>
<dbReference type="RefSeq" id="WP_420905511.1">
    <property type="nucleotide sequence ID" value="NZ_BAAFGK010000004.1"/>
</dbReference>
<comment type="subcellular location">
    <subcellularLocation>
        <location evidence="10">Cytoplasm</location>
    </subcellularLocation>
</comment>
<keyword evidence="3 10" id="KW-0028">Amino-acid biosynthesis</keyword>
<dbReference type="InterPro" id="IPR010139">
    <property type="entry name" value="Imidazole-glycPsynth_HisH"/>
</dbReference>
<comment type="catalytic activity">
    <reaction evidence="8 10">
        <text>5-[(5-phospho-1-deoxy-D-ribulos-1-ylimino)methylamino]-1-(5-phospho-beta-D-ribosyl)imidazole-4-carboxamide + L-glutamine = D-erythro-1-(imidazol-4-yl)glycerol 3-phosphate + 5-amino-1-(5-phospho-beta-D-ribosyl)imidazole-4-carboxamide + L-glutamate + H(+)</text>
        <dbReference type="Rhea" id="RHEA:24793"/>
        <dbReference type="ChEBI" id="CHEBI:15378"/>
        <dbReference type="ChEBI" id="CHEBI:29985"/>
        <dbReference type="ChEBI" id="CHEBI:58278"/>
        <dbReference type="ChEBI" id="CHEBI:58359"/>
        <dbReference type="ChEBI" id="CHEBI:58475"/>
        <dbReference type="ChEBI" id="CHEBI:58525"/>
        <dbReference type="EC" id="4.3.2.10"/>
    </reaction>
</comment>
<evidence type="ECO:0000313" key="13">
    <source>
        <dbReference type="Proteomes" id="UP001628193"/>
    </source>
</evidence>
<dbReference type="CDD" id="cd01748">
    <property type="entry name" value="GATase1_IGP_Synthase"/>
    <property type="match status" value="1"/>
</dbReference>
<evidence type="ECO:0000256" key="7">
    <source>
        <dbReference type="ARBA" id="ARBA00023239"/>
    </source>
</evidence>
<comment type="subunit">
    <text evidence="2 10">Heterodimer of HisH and HisF.</text>
</comment>
<dbReference type="PIRSF" id="PIRSF000495">
    <property type="entry name" value="Amidotransf_hisH"/>
    <property type="match status" value="1"/>
</dbReference>
<keyword evidence="4 10" id="KW-0378">Hydrolase</keyword>
<dbReference type="GO" id="GO:0016829">
    <property type="term" value="F:lyase activity"/>
    <property type="evidence" value="ECO:0007669"/>
    <property type="project" value="UniProtKB-KW"/>
</dbReference>
<keyword evidence="7 10" id="KW-0456">Lyase</keyword>
<dbReference type="SUPFAM" id="SSF52317">
    <property type="entry name" value="Class I glutamine amidotransferase-like"/>
    <property type="match status" value="1"/>
</dbReference>
<organism evidence="12 13">
    <name type="scientific">Candidatus Magnetaquiglobus chichijimensis</name>
    <dbReference type="NCBI Taxonomy" id="3141448"/>
    <lineage>
        <taxon>Bacteria</taxon>
        <taxon>Pseudomonadati</taxon>
        <taxon>Pseudomonadota</taxon>
        <taxon>Magnetococcia</taxon>
        <taxon>Magnetococcales</taxon>
        <taxon>Candidatus Magnetaquicoccaceae</taxon>
        <taxon>Candidatus Magnetaquiglobus</taxon>
    </lineage>
</organism>
<evidence type="ECO:0000256" key="6">
    <source>
        <dbReference type="ARBA" id="ARBA00023102"/>
    </source>
</evidence>
<dbReference type="Proteomes" id="UP001628193">
    <property type="component" value="Unassembled WGS sequence"/>
</dbReference>
<evidence type="ECO:0000256" key="1">
    <source>
        <dbReference type="ARBA" id="ARBA00005091"/>
    </source>
</evidence>
<evidence type="ECO:0000256" key="5">
    <source>
        <dbReference type="ARBA" id="ARBA00022962"/>
    </source>
</evidence>
<protein>
    <recommendedName>
        <fullName evidence="10">Imidazole glycerol phosphate synthase subunit HisH</fullName>
        <ecNumber evidence="10">4.3.2.10</ecNumber>
    </recommendedName>
    <alternativeName>
        <fullName evidence="10">IGP synthase glutaminase subunit</fullName>
        <ecNumber evidence="10">3.5.1.2</ecNumber>
    </alternativeName>
    <alternativeName>
        <fullName evidence="10">IGP synthase subunit HisH</fullName>
    </alternativeName>
    <alternativeName>
        <fullName evidence="10">ImGP synthase subunit HisH</fullName>
        <shortName evidence="10">IGPS subunit HisH</shortName>
    </alternativeName>
</protein>
<feature type="active site" evidence="10">
    <location>
        <position position="191"/>
    </location>
</feature>
<dbReference type="PROSITE" id="PS51273">
    <property type="entry name" value="GATASE_TYPE_1"/>
    <property type="match status" value="1"/>
</dbReference>